<dbReference type="AlphaFoldDB" id="A0A1T4Q9A1"/>
<dbReference type="Proteomes" id="UP000189933">
    <property type="component" value="Unassembled WGS sequence"/>
</dbReference>
<sequence>MYCKICPNCYGDSYSSSPHFTWICPYCGKDITREQGLPAGSPLVKKILEEIKTGQEKLIKK</sequence>
<organism evidence="1 2">
    <name type="scientific">Carboxydocella sporoproducens DSM 16521</name>
    <dbReference type="NCBI Taxonomy" id="1121270"/>
    <lineage>
        <taxon>Bacteria</taxon>
        <taxon>Bacillati</taxon>
        <taxon>Bacillota</taxon>
        <taxon>Clostridia</taxon>
        <taxon>Eubacteriales</taxon>
        <taxon>Clostridiales Family XVI. Incertae Sedis</taxon>
        <taxon>Carboxydocella</taxon>
    </lineage>
</organism>
<evidence type="ECO:0000313" key="2">
    <source>
        <dbReference type="Proteomes" id="UP000189933"/>
    </source>
</evidence>
<keyword evidence="2" id="KW-1185">Reference proteome</keyword>
<protein>
    <submittedName>
        <fullName evidence="1">Uncharacterized protein</fullName>
    </submittedName>
</protein>
<name>A0A1T4Q9A1_9FIRM</name>
<reference evidence="2" key="1">
    <citation type="submission" date="2017-02" db="EMBL/GenBank/DDBJ databases">
        <authorList>
            <person name="Varghese N."/>
            <person name="Submissions S."/>
        </authorList>
    </citation>
    <scope>NUCLEOTIDE SEQUENCE [LARGE SCALE GENOMIC DNA]</scope>
    <source>
        <strain evidence="2">DSM 16521</strain>
    </source>
</reference>
<evidence type="ECO:0000313" key="1">
    <source>
        <dbReference type="EMBL" id="SKA00101.1"/>
    </source>
</evidence>
<proteinExistence type="predicted"/>
<dbReference type="EMBL" id="FUXM01000017">
    <property type="protein sequence ID" value="SKA00101.1"/>
    <property type="molecule type" value="Genomic_DNA"/>
</dbReference>
<gene>
    <name evidence="1" type="ORF">SAMN02745885_01577</name>
</gene>
<dbReference type="RefSeq" id="WP_078665636.1">
    <property type="nucleotide sequence ID" value="NZ_FUXM01000017.1"/>
</dbReference>
<dbReference type="OrthoDB" id="2376828at2"/>
<accession>A0A1T4Q9A1</accession>